<keyword evidence="1" id="KW-1015">Disulfide bond</keyword>
<keyword evidence="2" id="KW-0424">Laminin EGF-like domain</keyword>
<dbReference type="PANTHER" id="PTHR10574">
    <property type="entry name" value="NETRIN/LAMININ-RELATED"/>
    <property type="match status" value="1"/>
</dbReference>
<accession>A0A2K8JPQ6</accession>
<protein>
    <recommendedName>
        <fullName evidence="4">Laminin N-terminal domain-containing protein</fullName>
    </recommendedName>
</protein>
<evidence type="ECO:0000256" key="3">
    <source>
        <dbReference type="SAM" id="SignalP"/>
    </source>
</evidence>
<dbReference type="PROSITE" id="PS51117">
    <property type="entry name" value="LAMININ_NTER"/>
    <property type="match status" value="1"/>
</dbReference>
<organism evidence="5">
    <name type="scientific">Pristhesancus plagipennis</name>
    <name type="common">Common assassin bug</name>
    <dbReference type="NCBI Taxonomy" id="1955184"/>
    <lineage>
        <taxon>Eukaryota</taxon>
        <taxon>Metazoa</taxon>
        <taxon>Ecdysozoa</taxon>
        <taxon>Arthropoda</taxon>
        <taxon>Hexapoda</taxon>
        <taxon>Insecta</taxon>
        <taxon>Pterygota</taxon>
        <taxon>Neoptera</taxon>
        <taxon>Paraneoptera</taxon>
        <taxon>Hemiptera</taxon>
        <taxon>Heteroptera</taxon>
        <taxon>Panheteroptera</taxon>
        <taxon>Cimicomorpha</taxon>
        <taxon>Reduviidae</taxon>
        <taxon>Harpactorinae</taxon>
        <taxon>Harpactorini</taxon>
        <taxon>Pristhesancus</taxon>
    </lineage>
</organism>
<keyword evidence="3" id="KW-0732">Signal</keyword>
<sequence>MIGVHLLPFIGLCLPLSLVRASYSSSGNSCYDHRNQPQRCLPEFVNAAFNLDVEATNTCGEDGPTLFCKQTETKLDVGACQYCEKGDHPPSLMTDISYLRNQTWWQSDTMLQGIQYPTTVNLTLHLKKAYDITYVQLKFQSPRPESFAIYKRTVENGPWIPFQFYSGDCRFIFGLEDRLVALESEETKALLHPNILTYHR</sequence>
<evidence type="ECO:0000259" key="4">
    <source>
        <dbReference type="PROSITE" id="PS51117"/>
    </source>
</evidence>
<dbReference type="EMBL" id="KY031262">
    <property type="protein sequence ID" value="ATU83013.1"/>
    <property type="molecule type" value="mRNA"/>
</dbReference>
<name>A0A2K8JPQ6_PRIPG</name>
<feature type="domain" description="Laminin N-terminal" evidence="4">
    <location>
        <begin position="36"/>
        <end position="200"/>
    </location>
</feature>
<dbReference type="AlphaFoldDB" id="A0A2K8JPQ6"/>
<reference evidence="5" key="1">
    <citation type="submission" date="2016-10" db="EMBL/GenBank/DDBJ databases">
        <title>The assassin bug Pristhesancus plagipennis produces two different types of venom.</title>
        <authorList>
            <person name="Walker A.A."/>
            <person name="Herzig V."/>
            <person name="Jin J."/>
            <person name="Fry B.G."/>
            <person name="King G.F."/>
        </authorList>
    </citation>
    <scope>NUCLEOTIDE SEQUENCE</scope>
    <source>
        <tissue evidence="5">Venom/labial glands</tissue>
    </source>
</reference>
<dbReference type="PANTHER" id="PTHR10574:SF435">
    <property type="entry name" value="LAMININ SUBUNIT GAMMA-1"/>
    <property type="match status" value="1"/>
</dbReference>
<dbReference type="Gene3D" id="2.60.120.260">
    <property type="entry name" value="Galactose-binding domain-like"/>
    <property type="match status" value="1"/>
</dbReference>
<feature type="signal peptide" evidence="3">
    <location>
        <begin position="1"/>
        <end position="21"/>
    </location>
</feature>
<evidence type="ECO:0000256" key="2">
    <source>
        <dbReference type="ARBA" id="ARBA00023292"/>
    </source>
</evidence>
<dbReference type="InterPro" id="IPR050440">
    <property type="entry name" value="Laminin/Netrin_ECM"/>
</dbReference>
<dbReference type="GO" id="GO:0005604">
    <property type="term" value="C:basement membrane"/>
    <property type="evidence" value="ECO:0007669"/>
    <property type="project" value="TreeGrafter"/>
</dbReference>
<dbReference type="GO" id="GO:0009888">
    <property type="term" value="P:tissue development"/>
    <property type="evidence" value="ECO:0007669"/>
    <property type="project" value="TreeGrafter"/>
</dbReference>
<dbReference type="SMART" id="SM00136">
    <property type="entry name" value="LamNT"/>
    <property type="match status" value="1"/>
</dbReference>
<evidence type="ECO:0000256" key="1">
    <source>
        <dbReference type="ARBA" id="ARBA00023157"/>
    </source>
</evidence>
<dbReference type="GO" id="GO:0009887">
    <property type="term" value="P:animal organ morphogenesis"/>
    <property type="evidence" value="ECO:0007669"/>
    <property type="project" value="TreeGrafter"/>
</dbReference>
<evidence type="ECO:0000313" key="5">
    <source>
        <dbReference type="EMBL" id="ATU83013.1"/>
    </source>
</evidence>
<dbReference type="InterPro" id="IPR008211">
    <property type="entry name" value="Laminin_N"/>
</dbReference>
<proteinExistence type="evidence at transcript level"/>
<dbReference type="Pfam" id="PF00055">
    <property type="entry name" value="Laminin_N"/>
    <property type="match status" value="1"/>
</dbReference>
<dbReference type="GO" id="GO:0007411">
    <property type="term" value="P:axon guidance"/>
    <property type="evidence" value="ECO:0007669"/>
    <property type="project" value="TreeGrafter"/>
</dbReference>
<feature type="chain" id="PRO_5014946761" description="Laminin N-terminal domain-containing protein" evidence="3">
    <location>
        <begin position="22"/>
        <end position="200"/>
    </location>
</feature>